<evidence type="ECO:0000256" key="3">
    <source>
        <dbReference type="ARBA" id="ARBA00022679"/>
    </source>
</evidence>
<evidence type="ECO:0000256" key="9">
    <source>
        <dbReference type="ARBA" id="ARBA00023180"/>
    </source>
</evidence>
<gene>
    <name evidence="13" type="ORF">RMAR1173_LOCUS21673</name>
</gene>
<dbReference type="GO" id="GO:0001733">
    <property type="term" value="F:galactosylceramide sulfotransferase activity"/>
    <property type="evidence" value="ECO:0007669"/>
    <property type="project" value="InterPro"/>
</dbReference>
<evidence type="ECO:0000313" key="13">
    <source>
        <dbReference type="EMBL" id="CAD9710679.1"/>
    </source>
</evidence>
<keyword evidence="7" id="KW-0333">Golgi apparatus</keyword>
<dbReference type="Pfam" id="PF02225">
    <property type="entry name" value="PA"/>
    <property type="match status" value="1"/>
</dbReference>
<keyword evidence="6" id="KW-1133">Transmembrane helix</keyword>
<dbReference type="InterPro" id="IPR027417">
    <property type="entry name" value="P-loop_NTPase"/>
</dbReference>
<dbReference type="InterPro" id="IPR009729">
    <property type="entry name" value="Gal-3-0_sulfotransfrase"/>
</dbReference>
<evidence type="ECO:0000256" key="1">
    <source>
        <dbReference type="ARBA" id="ARBA00004323"/>
    </source>
</evidence>
<keyword evidence="9" id="KW-0325">Glycoprotein</keyword>
<accession>A0A7S2WWY7</accession>
<keyword evidence="4" id="KW-0812">Transmembrane</keyword>
<dbReference type="AlphaFoldDB" id="A0A7S2WWY7"/>
<evidence type="ECO:0000259" key="12">
    <source>
        <dbReference type="Pfam" id="PF02225"/>
    </source>
</evidence>
<feature type="region of interest" description="Disordered" evidence="10">
    <location>
        <begin position="596"/>
        <end position="653"/>
    </location>
</feature>
<keyword evidence="5" id="KW-0735">Signal-anchor</keyword>
<dbReference type="EMBL" id="HBHJ01032744">
    <property type="protein sequence ID" value="CAD9710679.1"/>
    <property type="molecule type" value="Transcribed_RNA"/>
</dbReference>
<dbReference type="GO" id="GO:0009247">
    <property type="term" value="P:glycolipid biosynthetic process"/>
    <property type="evidence" value="ECO:0007669"/>
    <property type="project" value="InterPro"/>
</dbReference>
<sequence length="653" mass="69481">MTMAAWRGLLLGALCLLCAPRQGRFLGSGEDSIGEAVLPGDQLRPFIFLKTHKTGGSSVATWLHRLHGPPRPGGPVCFVPPHGLDALQWNLSIASDKFRVEAQARRLFAVSLPVGAGAGASAPLDCWTSHVLYSAQLHALVRRDAVLLTIVRNPVRRWLSAWSFYGVPQRKGFLSCTQDGGGQGWRWGRAGGGAPPPCLSDDQVLADYVGDQWKALVFGDLADRALGSGGSTAYDFNGLVRELTGDVYPATTMRDAEALAWRIRRGCWRLGSECPQGEVETAPACTVSSPRGYGHEAVLLLERFEESIAVAGALLGVAPGASLAPHLALPVNERRAAPQVPPPVLSPSVERMLEDLVAGDQMVYAAAQARFQELLEEHFSDTAVLSTWARRLRDLSEDAVHFCRPESTGSRRRFQGLDCGVLTLSDAQWTKSVNDALGTVTDEGPGSFLPARASCSGIAGEPQLAVYSDLPCALADYGGAAAPHAVVEGDIQMANPTDACTPQNQVKDGAGPKVLVAIRGGCAFGEKATRSYEAGYRALVVADPAEETPTSNNAPLLVVNLGNAGPVLAQAGFVVVTIPYTWWESVQEGRSGVAIADSRTQHGRSENETDPRSSDQQERQEQKHELSPLRAEIGSTRLRLSVSASGVGPPASP</sequence>
<feature type="compositionally biased region" description="Basic and acidic residues" evidence="10">
    <location>
        <begin position="599"/>
        <end position="627"/>
    </location>
</feature>
<comment type="subcellular location">
    <subcellularLocation>
        <location evidence="1">Golgi apparatus membrane</location>
        <topology evidence="1">Single-pass type II membrane protein</topology>
    </subcellularLocation>
</comment>
<dbReference type="Gene3D" id="3.50.30.30">
    <property type="match status" value="1"/>
</dbReference>
<evidence type="ECO:0000256" key="7">
    <source>
        <dbReference type="ARBA" id="ARBA00023034"/>
    </source>
</evidence>
<dbReference type="PANTHER" id="PTHR14647:SF87">
    <property type="entry name" value="PUTATIVE-RELATED"/>
    <property type="match status" value="1"/>
</dbReference>
<evidence type="ECO:0000256" key="5">
    <source>
        <dbReference type="ARBA" id="ARBA00022968"/>
    </source>
</evidence>
<keyword evidence="11" id="KW-0732">Signal</keyword>
<feature type="signal peptide" evidence="11">
    <location>
        <begin position="1"/>
        <end position="23"/>
    </location>
</feature>
<reference evidence="13" key="1">
    <citation type="submission" date="2021-01" db="EMBL/GenBank/DDBJ databases">
        <authorList>
            <person name="Corre E."/>
            <person name="Pelletier E."/>
            <person name="Niang G."/>
            <person name="Scheremetjew M."/>
            <person name="Finn R."/>
            <person name="Kale V."/>
            <person name="Holt S."/>
            <person name="Cochrane G."/>
            <person name="Meng A."/>
            <person name="Brown T."/>
            <person name="Cohen L."/>
        </authorList>
    </citation>
    <scope>NUCLEOTIDE SEQUENCE</scope>
    <source>
        <strain evidence="13">CCMP1243</strain>
    </source>
</reference>
<dbReference type="GO" id="GO:0000139">
    <property type="term" value="C:Golgi membrane"/>
    <property type="evidence" value="ECO:0007669"/>
    <property type="project" value="UniProtKB-SubCell"/>
</dbReference>
<evidence type="ECO:0000256" key="11">
    <source>
        <dbReference type="SAM" id="SignalP"/>
    </source>
</evidence>
<evidence type="ECO:0000256" key="8">
    <source>
        <dbReference type="ARBA" id="ARBA00023136"/>
    </source>
</evidence>
<evidence type="ECO:0000256" key="10">
    <source>
        <dbReference type="SAM" id="MobiDB-lite"/>
    </source>
</evidence>
<keyword evidence="8" id="KW-0472">Membrane</keyword>
<protein>
    <recommendedName>
        <fullName evidence="12">PA domain-containing protein</fullName>
    </recommendedName>
</protein>
<comment type="similarity">
    <text evidence="2">Belongs to the galactose-3-O-sulfotransferase family.</text>
</comment>
<dbReference type="Gene3D" id="3.40.50.300">
    <property type="entry name" value="P-loop containing nucleotide triphosphate hydrolases"/>
    <property type="match status" value="1"/>
</dbReference>
<dbReference type="SUPFAM" id="SSF52540">
    <property type="entry name" value="P-loop containing nucleoside triphosphate hydrolases"/>
    <property type="match status" value="1"/>
</dbReference>
<feature type="chain" id="PRO_5030672323" description="PA domain-containing protein" evidence="11">
    <location>
        <begin position="24"/>
        <end position="653"/>
    </location>
</feature>
<organism evidence="13">
    <name type="scientific">Rhizochromulina marina</name>
    <dbReference type="NCBI Taxonomy" id="1034831"/>
    <lineage>
        <taxon>Eukaryota</taxon>
        <taxon>Sar</taxon>
        <taxon>Stramenopiles</taxon>
        <taxon>Ochrophyta</taxon>
        <taxon>Dictyochophyceae</taxon>
        <taxon>Rhizochromulinales</taxon>
        <taxon>Rhizochromulina</taxon>
    </lineage>
</organism>
<name>A0A7S2WWY7_9STRA</name>
<dbReference type="InterPro" id="IPR003137">
    <property type="entry name" value="PA_domain"/>
</dbReference>
<dbReference type="PANTHER" id="PTHR14647">
    <property type="entry name" value="GALACTOSE-3-O-SULFOTRANSFERASE"/>
    <property type="match status" value="1"/>
</dbReference>
<evidence type="ECO:0000256" key="2">
    <source>
        <dbReference type="ARBA" id="ARBA00008124"/>
    </source>
</evidence>
<keyword evidence="3" id="KW-0808">Transferase</keyword>
<evidence type="ECO:0000256" key="4">
    <source>
        <dbReference type="ARBA" id="ARBA00022692"/>
    </source>
</evidence>
<proteinExistence type="inferred from homology"/>
<feature type="domain" description="PA" evidence="12">
    <location>
        <begin position="488"/>
        <end position="550"/>
    </location>
</feature>
<evidence type="ECO:0000256" key="6">
    <source>
        <dbReference type="ARBA" id="ARBA00022989"/>
    </source>
</evidence>